<organism evidence="2 3">
    <name type="scientific">Paraconexibacter algicola</name>
    <dbReference type="NCBI Taxonomy" id="2133960"/>
    <lineage>
        <taxon>Bacteria</taxon>
        <taxon>Bacillati</taxon>
        <taxon>Actinomycetota</taxon>
        <taxon>Thermoleophilia</taxon>
        <taxon>Solirubrobacterales</taxon>
        <taxon>Paraconexibacteraceae</taxon>
        <taxon>Paraconexibacter</taxon>
    </lineage>
</organism>
<gene>
    <name evidence="2" type="ORF">C7Y72_08525</name>
</gene>
<accession>A0A2T4UKE1</accession>
<comment type="caution">
    <text evidence="2">The sequence shown here is derived from an EMBL/GenBank/DDBJ whole genome shotgun (WGS) entry which is preliminary data.</text>
</comment>
<name>A0A2T4UKE1_9ACTN</name>
<proteinExistence type="predicted"/>
<keyword evidence="3" id="KW-1185">Reference proteome</keyword>
<dbReference type="AlphaFoldDB" id="A0A2T4UKE1"/>
<feature type="region of interest" description="Disordered" evidence="1">
    <location>
        <begin position="1"/>
        <end position="67"/>
    </location>
</feature>
<sequence length="67" mass="6950">MPATSARRSRRDQPAHSAPRTASATASRPGNRVCSATAGRSSRAPAPAGPHSGFSDELMRNCFGPTL</sequence>
<evidence type="ECO:0000313" key="2">
    <source>
        <dbReference type="EMBL" id="PTL59691.1"/>
    </source>
</evidence>
<protein>
    <submittedName>
        <fullName evidence="2">Uncharacterized protein</fullName>
    </submittedName>
</protein>
<feature type="compositionally biased region" description="Low complexity" evidence="1">
    <location>
        <begin position="15"/>
        <end position="29"/>
    </location>
</feature>
<evidence type="ECO:0000256" key="1">
    <source>
        <dbReference type="SAM" id="MobiDB-lite"/>
    </source>
</evidence>
<reference evidence="2 3" key="1">
    <citation type="submission" date="2018-03" db="EMBL/GenBank/DDBJ databases">
        <title>Aquarubrobacter algicola gen. nov., sp. nov., a novel actinobacterium isolated from shallow eutrophic lake during the end of cyanobacterial harmful algal blooms.</title>
        <authorList>
            <person name="Chun S.J."/>
        </authorList>
    </citation>
    <scope>NUCLEOTIDE SEQUENCE [LARGE SCALE GENOMIC DNA]</scope>
    <source>
        <strain evidence="2 3">Seoho-28</strain>
    </source>
</reference>
<evidence type="ECO:0000313" key="3">
    <source>
        <dbReference type="Proteomes" id="UP000240739"/>
    </source>
</evidence>
<dbReference type="EMBL" id="PYYB01000001">
    <property type="protein sequence ID" value="PTL59691.1"/>
    <property type="molecule type" value="Genomic_DNA"/>
</dbReference>
<dbReference type="Proteomes" id="UP000240739">
    <property type="component" value="Unassembled WGS sequence"/>
</dbReference>